<proteinExistence type="predicted"/>
<protein>
    <recommendedName>
        <fullName evidence="4">Iron uptake protein</fullName>
    </recommendedName>
</protein>
<dbReference type="EMBL" id="JBOK01000006">
    <property type="protein sequence ID" value="EXU80682.1"/>
    <property type="molecule type" value="Genomic_DNA"/>
</dbReference>
<dbReference type="Proteomes" id="UP000020766">
    <property type="component" value="Unassembled WGS sequence"/>
</dbReference>
<dbReference type="Pfam" id="PF11804">
    <property type="entry name" value="DUF3325"/>
    <property type="match status" value="1"/>
</dbReference>
<accession>A0A014QC12</accession>
<comment type="caution">
    <text evidence="2">The sequence shown here is derived from an EMBL/GenBank/DDBJ whole genome shotgun (WGS) entry which is preliminary data.</text>
</comment>
<gene>
    <name evidence="2" type="ORF">AX13_15585</name>
</gene>
<name>A0A014QC12_9BURK</name>
<evidence type="ECO:0000313" key="2">
    <source>
        <dbReference type="EMBL" id="EXU80682.1"/>
    </source>
</evidence>
<dbReference type="STRING" id="225991.MA05_03735"/>
<evidence type="ECO:0000256" key="1">
    <source>
        <dbReference type="SAM" id="Phobius"/>
    </source>
</evidence>
<evidence type="ECO:0000313" key="3">
    <source>
        <dbReference type="Proteomes" id="UP000020766"/>
    </source>
</evidence>
<evidence type="ECO:0008006" key="4">
    <source>
        <dbReference type="Google" id="ProtNLM"/>
    </source>
</evidence>
<feature type="transmembrane region" description="Helical" evidence="1">
    <location>
        <begin position="38"/>
        <end position="59"/>
    </location>
</feature>
<keyword evidence="1" id="KW-0812">Transmembrane</keyword>
<organism evidence="2 3">
    <name type="scientific">Comamonas aquatica DA1877</name>
    <dbReference type="NCBI Taxonomy" id="1457173"/>
    <lineage>
        <taxon>Bacteria</taxon>
        <taxon>Pseudomonadati</taxon>
        <taxon>Pseudomonadota</taxon>
        <taxon>Betaproteobacteria</taxon>
        <taxon>Burkholderiales</taxon>
        <taxon>Comamonadaceae</taxon>
        <taxon>Comamonas</taxon>
    </lineage>
</organism>
<dbReference type="RefSeq" id="WP_043381793.1">
    <property type="nucleotide sequence ID" value="NZ_JBOK01000006.1"/>
</dbReference>
<feature type="transmembrane region" description="Helical" evidence="1">
    <location>
        <begin position="71"/>
        <end position="89"/>
    </location>
</feature>
<keyword evidence="3" id="KW-1185">Reference proteome</keyword>
<keyword evidence="1" id="KW-1133">Transmembrane helix</keyword>
<reference evidence="2 3" key="1">
    <citation type="submission" date="2014-01" db="EMBL/GenBank/DDBJ databases">
        <title>Interspecies Systems Biology Uncovers Metabolites Affecting C. elegans Gene Expression and Life History Traits.</title>
        <authorList>
            <person name="Watson E."/>
            <person name="Macneil L.T."/>
            <person name="Ritter A.D."/>
            <person name="Yilmaz L.S."/>
            <person name="Rosebrock A.P."/>
            <person name="Caudy A.A."/>
            <person name="Walhout A.J."/>
        </authorList>
    </citation>
    <scope>NUCLEOTIDE SEQUENCE [LARGE SCALE GENOMIC DNA]</scope>
    <source>
        <strain evidence="2 3">DA1877</strain>
    </source>
</reference>
<sequence>MSMWQASVIAGLLALGGMVALACAMDRHYPQWSGQDEIPLPLCVLLRGGGLLLLASVWVPCVLGWGASVSTVAALGFWSLGALLTAGGMSWSPPWTARAGASAALLGAAGGVLAWL</sequence>
<dbReference type="AlphaFoldDB" id="A0A014QC12"/>
<dbReference type="InterPro" id="IPR021762">
    <property type="entry name" value="DUF3325"/>
</dbReference>
<dbReference type="PATRIC" id="fig|1457173.3.peg.1376"/>
<keyword evidence="1" id="KW-0472">Membrane</keyword>